<dbReference type="STRING" id="1544798.LH29_04165"/>
<dbReference type="InterPro" id="IPR050273">
    <property type="entry name" value="GppA/Ppx_hydrolase"/>
</dbReference>
<dbReference type="Proteomes" id="UP000032544">
    <property type="component" value="Unassembled WGS sequence"/>
</dbReference>
<organism evidence="2 3">
    <name type="scientific">Draconibacterium sediminis</name>
    <dbReference type="NCBI Taxonomy" id="1544798"/>
    <lineage>
        <taxon>Bacteria</taxon>
        <taxon>Pseudomonadati</taxon>
        <taxon>Bacteroidota</taxon>
        <taxon>Bacteroidia</taxon>
        <taxon>Marinilabiliales</taxon>
        <taxon>Prolixibacteraceae</taxon>
        <taxon>Draconibacterium</taxon>
    </lineage>
</organism>
<dbReference type="Gene3D" id="3.30.420.150">
    <property type="entry name" value="Exopolyphosphatase. Domain 2"/>
    <property type="match status" value="1"/>
</dbReference>
<gene>
    <name evidence="2" type="ORF">LH29_04165</name>
</gene>
<dbReference type="Pfam" id="PF02541">
    <property type="entry name" value="Ppx-GppA"/>
    <property type="match status" value="1"/>
</dbReference>
<dbReference type="PANTHER" id="PTHR30005:SF0">
    <property type="entry name" value="RETROGRADE REGULATION PROTEIN 2"/>
    <property type="match status" value="1"/>
</dbReference>
<dbReference type="OrthoDB" id="9814545at2"/>
<name>A0A0D8JCJ0_9BACT</name>
<evidence type="ECO:0000313" key="2">
    <source>
        <dbReference type="EMBL" id="KJF44657.1"/>
    </source>
</evidence>
<evidence type="ECO:0000313" key="3">
    <source>
        <dbReference type="Proteomes" id="UP000032544"/>
    </source>
</evidence>
<dbReference type="GO" id="GO:0016462">
    <property type="term" value="F:pyrophosphatase activity"/>
    <property type="evidence" value="ECO:0007669"/>
    <property type="project" value="TreeGrafter"/>
</dbReference>
<keyword evidence="3" id="KW-1185">Reference proteome</keyword>
<evidence type="ECO:0000259" key="1">
    <source>
        <dbReference type="Pfam" id="PF02541"/>
    </source>
</evidence>
<proteinExistence type="predicted"/>
<dbReference type="PANTHER" id="PTHR30005">
    <property type="entry name" value="EXOPOLYPHOSPHATASE"/>
    <property type="match status" value="1"/>
</dbReference>
<reference evidence="2 3" key="1">
    <citation type="submission" date="2014-09" db="EMBL/GenBank/DDBJ databases">
        <title>Draft Genome Sequence of Draconibacterium sp. JN14CK-3.</title>
        <authorList>
            <person name="Dong C."/>
            <person name="Lai Q."/>
            <person name="Shao Z."/>
        </authorList>
    </citation>
    <scope>NUCLEOTIDE SEQUENCE [LARGE SCALE GENOMIC DNA]</scope>
    <source>
        <strain evidence="2 3">JN14CK-3</strain>
    </source>
</reference>
<dbReference type="AlphaFoldDB" id="A0A0D8JCJ0"/>
<dbReference type="EMBL" id="JRHC01000001">
    <property type="protein sequence ID" value="KJF44657.1"/>
    <property type="molecule type" value="Genomic_DNA"/>
</dbReference>
<dbReference type="SUPFAM" id="SSF53067">
    <property type="entry name" value="Actin-like ATPase domain"/>
    <property type="match status" value="2"/>
</dbReference>
<accession>A0A0D8JCJ0</accession>
<protein>
    <recommendedName>
        <fullName evidence="1">Ppx/GppA phosphatase N-terminal domain-containing protein</fullName>
    </recommendedName>
</protein>
<feature type="domain" description="Ppx/GppA phosphatase N-terminal" evidence="1">
    <location>
        <begin position="43"/>
        <end position="329"/>
    </location>
</feature>
<dbReference type="InterPro" id="IPR003695">
    <property type="entry name" value="Ppx_GppA_N"/>
</dbReference>
<dbReference type="InterPro" id="IPR043129">
    <property type="entry name" value="ATPase_NBD"/>
</dbReference>
<comment type="caution">
    <text evidence="2">The sequence shown here is derived from an EMBL/GenBank/DDBJ whole genome shotgun (WGS) entry which is preliminary data.</text>
</comment>
<dbReference type="RefSeq" id="WP_045026196.1">
    <property type="nucleotide sequence ID" value="NZ_JRHC01000001.1"/>
</dbReference>
<dbReference type="Gene3D" id="3.30.420.40">
    <property type="match status" value="1"/>
</dbReference>
<sequence>MKSNESFGYYSKGVLTWRHSTSQDYFMRIAVIDLGTNTCNLLIAEMHGADYKLLHQSKEMVKLGDGKIRDNQISDEATFRTKAAFVSHKKVMDTFGVDEIKVFATSAVRTADNKEEFVAAIEKICSCSVEVISGEREAELIFKGVLLAFQKIEFPSVVLDIGGGSNELILTHQEAILWKESRPTGMSRIINSFDLSDPIRDEQIRELQQFFAAEHQMAIHNCKEKKVATLIGCSGAFDTIADMIDEVNPGEKQRVTQVVTLEEFYTVYEKLLKSTRDERLQMKGMDYVRVDLIVPAVILIETLISAIGIKQIVQTDFALREGVLYEMLAK</sequence>